<dbReference type="InterPro" id="IPR029098">
    <property type="entry name" value="Acetyltransf_C"/>
</dbReference>
<dbReference type="EC" id="2.3.1.129" evidence="10"/>
<evidence type="ECO:0000256" key="1">
    <source>
        <dbReference type="ARBA" id="ARBA00022490"/>
    </source>
</evidence>
<sequence>MLVSQLDHLANNLIPTPNQIHPTALIAPGAKIGPNVSIGPYSIIGENVRIAQGTSIASHVTIEGWTEIGERNQIGTGSIIGGIPQDLKFNGEISKVFIGDDNIIREYVTINRGTRGGGGKTCIGNHNVLMISAHVGHDVLIGNHNVISNAVAIGGHVIIEDWVTVGALCGLHQFIQLGRMSMIGALSLITKDVCPYTLVTGNPAKLYGINMERLRRLEYSPEAKSCIKRAYKTLFQKGASIADAIEQVQNDFADNADVACIVRFLKGSTRGFYRY</sequence>
<gene>
    <name evidence="10" type="primary">lpxA_2</name>
    <name evidence="10" type="ORF">NCTC11370_02964</name>
</gene>
<dbReference type="PANTHER" id="PTHR43480">
    <property type="entry name" value="ACYL-[ACYL-CARRIER-PROTEIN]--UDP-N-ACETYLGLUCOSAMINE O-ACYLTRANSFERASE"/>
    <property type="match status" value="1"/>
</dbReference>
<dbReference type="CDD" id="cd03351">
    <property type="entry name" value="LbH_UDP-GlcNAc_AT"/>
    <property type="match status" value="1"/>
</dbReference>
<proteinExistence type="predicted"/>
<keyword evidence="5" id="KW-0677">Repeat</keyword>
<keyword evidence="4 10" id="KW-0808">Transferase</keyword>
<dbReference type="OrthoDB" id="9807278at2"/>
<dbReference type="EMBL" id="UGGT01000001">
    <property type="protein sequence ID" value="STO22862.1"/>
    <property type="molecule type" value="Genomic_DNA"/>
</dbReference>
<dbReference type="Pfam" id="PF25087">
    <property type="entry name" value="GMPPB_C"/>
    <property type="match status" value="1"/>
</dbReference>
<dbReference type="NCBIfam" id="NF003657">
    <property type="entry name" value="PRK05289.1"/>
    <property type="match status" value="1"/>
</dbReference>
<dbReference type="InterPro" id="IPR010137">
    <property type="entry name" value="Lipid_A_LpxA"/>
</dbReference>
<dbReference type="Pfam" id="PF13720">
    <property type="entry name" value="Acetyltransf_11"/>
    <property type="match status" value="1"/>
</dbReference>
<dbReference type="Proteomes" id="UP000254554">
    <property type="component" value="Unassembled WGS sequence"/>
</dbReference>
<organism evidence="10 11">
    <name type="scientific">Fluoribacter dumoffii</name>
    <dbReference type="NCBI Taxonomy" id="463"/>
    <lineage>
        <taxon>Bacteria</taxon>
        <taxon>Pseudomonadati</taxon>
        <taxon>Pseudomonadota</taxon>
        <taxon>Gammaproteobacteria</taxon>
        <taxon>Legionellales</taxon>
        <taxon>Legionellaceae</taxon>
        <taxon>Fluoribacter</taxon>
    </lineage>
</organism>
<dbReference type="GeneID" id="93293852"/>
<feature type="domain" description="Mannose-1-phosphate guanyltransferase C-terminal" evidence="9">
    <location>
        <begin position="17"/>
        <end position="112"/>
    </location>
</feature>
<dbReference type="AlphaFoldDB" id="A0A377GDI0"/>
<evidence type="ECO:0000256" key="5">
    <source>
        <dbReference type="ARBA" id="ARBA00022737"/>
    </source>
</evidence>
<evidence type="ECO:0000256" key="6">
    <source>
        <dbReference type="ARBA" id="ARBA00023098"/>
    </source>
</evidence>
<dbReference type="PANTHER" id="PTHR43480:SF1">
    <property type="entry name" value="ACYL-[ACYL-CARRIER-PROTEIN]--UDP-N-ACETYLGLUCOSAMINE O-ACYLTRANSFERASE, MITOCHONDRIAL-RELATED"/>
    <property type="match status" value="1"/>
</dbReference>
<evidence type="ECO:0000259" key="8">
    <source>
        <dbReference type="Pfam" id="PF13720"/>
    </source>
</evidence>
<protein>
    <submittedName>
        <fullName evidence="10">Acyl-[acyl-carrier-protein]--UDP-N-acetylglucosamine O-acyltransferase</fullName>
        <ecNumber evidence="10">2.3.1.129</ecNumber>
    </submittedName>
</protein>
<dbReference type="Gene3D" id="2.160.10.10">
    <property type="entry name" value="Hexapeptide repeat proteins"/>
    <property type="match status" value="1"/>
</dbReference>
<keyword evidence="6" id="KW-0443">Lipid metabolism</keyword>
<dbReference type="PIRSF" id="PIRSF000456">
    <property type="entry name" value="UDP-GlcNAc_acltr"/>
    <property type="match status" value="1"/>
</dbReference>
<keyword evidence="1" id="KW-0963">Cytoplasm</keyword>
<dbReference type="NCBIfam" id="TIGR01852">
    <property type="entry name" value="lipid_A_lpxA"/>
    <property type="match status" value="1"/>
</dbReference>
<keyword evidence="7 10" id="KW-0012">Acyltransferase</keyword>
<dbReference type="STRING" id="1094715.GCA_000236165_02949"/>
<dbReference type="InterPro" id="IPR011004">
    <property type="entry name" value="Trimer_LpxA-like_sf"/>
</dbReference>
<dbReference type="GO" id="GO:0009245">
    <property type="term" value="P:lipid A biosynthetic process"/>
    <property type="evidence" value="ECO:0007669"/>
    <property type="project" value="UniProtKB-KW"/>
</dbReference>
<evidence type="ECO:0000256" key="7">
    <source>
        <dbReference type="ARBA" id="ARBA00023315"/>
    </source>
</evidence>
<evidence type="ECO:0000256" key="3">
    <source>
        <dbReference type="ARBA" id="ARBA00022556"/>
    </source>
</evidence>
<dbReference type="Gene3D" id="1.20.1180.10">
    <property type="entry name" value="Udp N-acetylglucosamine O-acyltransferase, C-terminal domain"/>
    <property type="match status" value="1"/>
</dbReference>
<evidence type="ECO:0000313" key="11">
    <source>
        <dbReference type="Proteomes" id="UP000254554"/>
    </source>
</evidence>
<dbReference type="SUPFAM" id="SSF51161">
    <property type="entry name" value="Trimeric LpxA-like enzymes"/>
    <property type="match status" value="1"/>
</dbReference>
<name>A0A377GDI0_9GAMM</name>
<keyword evidence="2" id="KW-0444">Lipid biosynthesis</keyword>
<dbReference type="RefSeq" id="WP_010654983.1">
    <property type="nucleotide sequence ID" value="NZ_JAPHOO010000002.1"/>
</dbReference>
<dbReference type="GO" id="GO:0016020">
    <property type="term" value="C:membrane"/>
    <property type="evidence" value="ECO:0007669"/>
    <property type="project" value="GOC"/>
</dbReference>
<dbReference type="InterPro" id="IPR037157">
    <property type="entry name" value="Acetyltransf_C_sf"/>
</dbReference>
<feature type="domain" description="UDP N-acetylglucosamine O-acyltransferase C-terminal" evidence="8">
    <location>
        <begin position="192"/>
        <end position="272"/>
    </location>
</feature>
<dbReference type="GO" id="GO:0008780">
    <property type="term" value="F:acyl-[acyl-carrier-protein]-UDP-N-acetylglucosamine O-acyltransferase activity"/>
    <property type="evidence" value="ECO:0007669"/>
    <property type="project" value="UniProtKB-EC"/>
</dbReference>
<dbReference type="InterPro" id="IPR056729">
    <property type="entry name" value="GMPPB_C"/>
</dbReference>
<keyword evidence="3" id="KW-0441">Lipid A biosynthesis</keyword>
<evidence type="ECO:0000256" key="2">
    <source>
        <dbReference type="ARBA" id="ARBA00022516"/>
    </source>
</evidence>
<evidence type="ECO:0000256" key="4">
    <source>
        <dbReference type="ARBA" id="ARBA00022679"/>
    </source>
</evidence>
<keyword evidence="11" id="KW-1185">Reference proteome</keyword>
<reference evidence="10 11" key="1">
    <citation type="submission" date="2018-06" db="EMBL/GenBank/DDBJ databases">
        <authorList>
            <consortium name="Pathogen Informatics"/>
            <person name="Doyle S."/>
        </authorList>
    </citation>
    <scope>NUCLEOTIDE SEQUENCE [LARGE SCALE GENOMIC DNA]</scope>
    <source>
        <strain evidence="10 11">NCTC11370</strain>
    </source>
</reference>
<accession>A0A377GDI0</accession>
<evidence type="ECO:0000259" key="9">
    <source>
        <dbReference type="Pfam" id="PF25087"/>
    </source>
</evidence>
<evidence type="ECO:0000313" key="10">
    <source>
        <dbReference type="EMBL" id="STO22862.1"/>
    </source>
</evidence>